<feature type="compositionally biased region" description="Polar residues" evidence="2">
    <location>
        <begin position="542"/>
        <end position="563"/>
    </location>
</feature>
<keyword evidence="1" id="KW-0175">Coiled coil</keyword>
<dbReference type="Proteomes" id="UP000009168">
    <property type="component" value="Unassembled WGS sequence"/>
</dbReference>
<dbReference type="InParanoid" id="Q23R70"/>
<protein>
    <submittedName>
        <fullName evidence="3">Uncharacterized protein</fullName>
    </submittedName>
</protein>
<dbReference type="EMBL" id="GG662644">
    <property type="protein sequence ID" value="EAR99178.2"/>
    <property type="molecule type" value="Genomic_DNA"/>
</dbReference>
<evidence type="ECO:0000313" key="4">
    <source>
        <dbReference type="Proteomes" id="UP000009168"/>
    </source>
</evidence>
<organism evidence="3 4">
    <name type="scientific">Tetrahymena thermophila (strain SB210)</name>
    <dbReference type="NCBI Taxonomy" id="312017"/>
    <lineage>
        <taxon>Eukaryota</taxon>
        <taxon>Sar</taxon>
        <taxon>Alveolata</taxon>
        <taxon>Ciliophora</taxon>
        <taxon>Intramacronucleata</taxon>
        <taxon>Oligohymenophorea</taxon>
        <taxon>Hymenostomatida</taxon>
        <taxon>Tetrahymenina</taxon>
        <taxon>Tetrahymenidae</taxon>
        <taxon>Tetrahymena</taxon>
    </lineage>
</organism>
<feature type="region of interest" description="Disordered" evidence="2">
    <location>
        <begin position="542"/>
        <end position="623"/>
    </location>
</feature>
<feature type="compositionally biased region" description="Polar residues" evidence="2">
    <location>
        <begin position="500"/>
        <end position="511"/>
    </location>
</feature>
<dbReference type="HOGENOM" id="CLU_453089_0_0_1"/>
<feature type="coiled-coil region" evidence="1">
    <location>
        <begin position="375"/>
        <end position="402"/>
    </location>
</feature>
<proteinExistence type="predicted"/>
<reference evidence="4" key="1">
    <citation type="journal article" date="2006" name="PLoS Biol.">
        <title>Macronuclear genome sequence of the ciliate Tetrahymena thermophila, a model eukaryote.</title>
        <authorList>
            <person name="Eisen J.A."/>
            <person name="Coyne R.S."/>
            <person name="Wu M."/>
            <person name="Wu D."/>
            <person name="Thiagarajan M."/>
            <person name="Wortman J.R."/>
            <person name="Badger J.H."/>
            <person name="Ren Q."/>
            <person name="Amedeo P."/>
            <person name="Jones K.M."/>
            <person name="Tallon L.J."/>
            <person name="Delcher A.L."/>
            <person name="Salzberg S.L."/>
            <person name="Silva J.C."/>
            <person name="Haas B.J."/>
            <person name="Majoros W.H."/>
            <person name="Farzad M."/>
            <person name="Carlton J.M."/>
            <person name="Smith R.K. Jr."/>
            <person name="Garg J."/>
            <person name="Pearlman R.E."/>
            <person name="Karrer K.M."/>
            <person name="Sun L."/>
            <person name="Manning G."/>
            <person name="Elde N.C."/>
            <person name="Turkewitz A.P."/>
            <person name="Asai D.J."/>
            <person name="Wilkes D.E."/>
            <person name="Wang Y."/>
            <person name="Cai H."/>
            <person name="Collins K."/>
            <person name="Stewart B.A."/>
            <person name="Lee S.R."/>
            <person name="Wilamowska K."/>
            <person name="Weinberg Z."/>
            <person name="Ruzzo W.L."/>
            <person name="Wloga D."/>
            <person name="Gaertig J."/>
            <person name="Frankel J."/>
            <person name="Tsao C.-C."/>
            <person name="Gorovsky M.A."/>
            <person name="Keeling P.J."/>
            <person name="Waller R.F."/>
            <person name="Patron N.J."/>
            <person name="Cherry J.M."/>
            <person name="Stover N.A."/>
            <person name="Krieger C.J."/>
            <person name="del Toro C."/>
            <person name="Ryder H.F."/>
            <person name="Williamson S.C."/>
            <person name="Barbeau R.A."/>
            <person name="Hamilton E.P."/>
            <person name="Orias E."/>
        </authorList>
    </citation>
    <scope>NUCLEOTIDE SEQUENCE [LARGE SCALE GENOMIC DNA]</scope>
    <source>
        <strain evidence="4">SB210</strain>
    </source>
</reference>
<sequence>MIAAKDLAQMLVFGTIDEGINFSLSLLNKLQSKTSFLFPEKRDTNANLLRQFSLQWIIHNVPLKDGIQMSYEEFRSAIKRFSRYYNENSLEQQLKDFYDTAVNVWQKFKQPPSTEEIKHALLEIAAKTLDKDLQKKDILKSDVGFGEGLFKIAKELYEEKKQMSENSLIKNVFESFEGILEKEKHYVEVCKDYYSFLKDFINVHFPTKQDKKNERFYKKVYKFTIENYLKLVSFPLYTLEDVIDLFLSDSTQNIVANNFREKRNQVQNNQVQQLQLQIQILGIKGFLIWKRFYNSYKVYRGFSLQERVQLLGLYGLLNEVKLLIPIFNQDSIRIKKIKEFYEVKVKKTLIQHYKQVIYYHGIIKKEWVIFKIKTLNQIKDLIKSLQIKVEQVNHRANKLYQEALDYVQNKRRQILLQNYEETKTQENRYYEQEIQDDRLVIDNEDQIDQGVASPVVNENSSNDNSYNEEEEKNNDNHQQVESCVMEKVAESAQELEGSYEDSQIKSGNQSQIKKNDSVDLFNQNQQQVISSEEDNPAVTVSSFDYTSQNQNPIRSKNPLNSKRMNNEGEQEDEEIEEEEEKHQNSDEKRQTEHKFYSISNKQNKGVEEESDECSAVEHATPVQ</sequence>
<dbReference type="RefSeq" id="XP_001019423.2">
    <property type="nucleotide sequence ID" value="XM_001019423.2"/>
</dbReference>
<feature type="compositionally biased region" description="Acidic residues" evidence="2">
    <location>
        <begin position="568"/>
        <end position="579"/>
    </location>
</feature>
<name>Q23R70_TETTS</name>
<evidence type="ECO:0000256" key="2">
    <source>
        <dbReference type="SAM" id="MobiDB-lite"/>
    </source>
</evidence>
<accession>Q23R70</accession>
<evidence type="ECO:0000256" key="1">
    <source>
        <dbReference type="SAM" id="Coils"/>
    </source>
</evidence>
<gene>
    <name evidence="3" type="ORF">TTHERM_00390180</name>
</gene>
<dbReference type="AlphaFoldDB" id="Q23R70"/>
<evidence type="ECO:0000313" key="3">
    <source>
        <dbReference type="EMBL" id="EAR99178.2"/>
    </source>
</evidence>
<keyword evidence="4" id="KW-1185">Reference proteome</keyword>
<feature type="region of interest" description="Disordered" evidence="2">
    <location>
        <begin position="450"/>
        <end position="511"/>
    </location>
</feature>
<feature type="compositionally biased region" description="Basic and acidic residues" evidence="2">
    <location>
        <begin position="580"/>
        <end position="595"/>
    </location>
</feature>
<dbReference type="KEGG" id="tet:TTHERM_00390180"/>
<dbReference type="GeneID" id="7834848"/>